<proteinExistence type="predicted"/>
<dbReference type="PANTHER" id="PTHR24370:SF10">
    <property type="entry name" value="LEUCINE-RICH REPEAT AND WD REPEAT-CONTAINING PROTEIN 1"/>
    <property type="match status" value="1"/>
</dbReference>
<keyword evidence="7" id="KW-1185">Reference proteome</keyword>
<dbReference type="AlphaFoldDB" id="A0A0L0DKH3"/>
<feature type="compositionally biased region" description="Basic and acidic residues" evidence="4">
    <location>
        <begin position="51"/>
        <end position="62"/>
    </location>
</feature>
<dbReference type="STRING" id="461836.A0A0L0DKH3"/>
<feature type="compositionally biased region" description="Low complexity" evidence="4">
    <location>
        <begin position="18"/>
        <end position="31"/>
    </location>
</feature>
<dbReference type="Pfam" id="PF23215">
    <property type="entry name" value="WD_LRWD1"/>
    <property type="match status" value="1"/>
</dbReference>
<dbReference type="EMBL" id="GL349470">
    <property type="protein sequence ID" value="KNC51868.1"/>
    <property type="molecule type" value="Genomic_DNA"/>
</dbReference>
<feature type="region of interest" description="Disordered" evidence="4">
    <location>
        <begin position="476"/>
        <end position="500"/>
    </location>
</feature>
<gene>
    <name evidence="6" type="ORF">AMSG_07963</name>
</gene>
<dbReference type="Proteomes" id="UP000054408">
    <property type="component" value="Unassembled WGS sequence"/>
</dbReference>
<dbReference type="GO" id="GO:0071169">
    <property type="term" value="P:establishment of protein localization to chromatin"/>
    <property type="evidence" value="ECO:0007669"/>
    <property type="project" value="TreeGrafter"/>
</dbReference>
<accession>A0A0L0DKH3</accession>
<dbReference type="InterPro" id="IPR036322">
    <property type="entry name" value="WD40_repeat_dom_sf"/>
</dbReference>
<keyword evidence="2" id="KW-0158">Chromosome</keyword>
<dbReference type="RefSeq" id="XP_013755728.1">
    <property type="nucleotide sequence ID" value="XM_013900274.1"/>
</dbReference>
<evidence type="ECO:0000256" key="2">
    <source>
        <dbReference type="ARBA" id="ARBA00022454"/>
    </source>
</evidence>
<feature type="domain" description="Leucine-rich repeat and WD repeat-containing protein 1 WD" evidence="5">
    <location>
        <begin position="231"/>
        <end position="406"/>
    </location>
</feature>
<dbReference type="GeneID" id="25566764"/>
<evidence type="ECO:0000256" key="4">
    <source>
        <dbReference type="SAM" id="MobiDB-lite"/>
    </source>
</evidence>
<dbReference type="SMART" id="SM00320">
    <property type="entry name" value="WD40"/>
    <property type="match status" value="2"/>
</dbReference>
<evidence type="ECO:0000256" key="3">
    <source>
        <dbReference type="ARBA" id="ARBA00022614"/>
    </source>
</evidence>
<dbReference type="InterPro" id="IPR052489">
    <property type="entry name" value="LRWD1"/>
</dbReference>
<protein>
    <recommendedName>
        <fullName evidence="5">Leucine-rich repeat and WD repeat-containing protein 1 WD domain-containing protein</fullName>
    </recommendedName>
</protein>
<keyword evidence="3" id="KW-0433">Leucine-rich repeat</keyword>
<dbReference type="GO" id="GO:0005664">
    <property type="term" value="C:nuclear origin of replication recognition complex"/>
    <property type="evidence" value="ECO:0007669"/>
    <property type="project" value="TreeGrafter"/>
</dbReference>
<dbReference type="Gene3D" id="2.130.10.10">
    <property type="entry name" value="YVTN repeat-like/Quinoprotein amine dehydrogenase"/>
    <property type="match status" value="1"/>
</dbReference>
<dbReference type="GO" id="GO:0006325">
    <property type="term" value="P:chromatin organization"/>
    <property type="evidence" value="ECO:0007669"/>
    <property type="project" value="TreeGrafter"/>
</dbReference>
<comment type="subcellular location">
    <subcellularLocation>
        <location evidence="1">Chromosome</location>
    </subcellularLocation>
</comment>
<evidence type="ECO:0000256" key="1">
    <source>
        <dbReference type="ARBA" id="ARBA00004286"/>
    </source>
</evidence>
<dbReference type="InterPro" id="IPR015943">
    <property type="entry name" value="WD40/YVTN_repeat-like_dom_sf"/>
</dbReference>
<dbReference type="GO" id="GO:0003682">
    <property type="term" value="F:chromatin binding"/>
    <property type="evidence" value="ECO:0007669"/>
    <property type="project" value="TreeGrafter"/>
</dbReference>
<sequence length="531" mass="55920">MPQRGRTSPRSPPLSPEAGPRPALRPLGARGLPPPPSSRERQSQVGLRKPLRMETPKQVHIPGADEVRKAVEIKARKASETTSVRKSKRVRVLELPAPATNPKDASRDEIETLEMAREVDDARAFRADLNEWLRGIETELAVSQFRPLARRGALTASGPHEPAHLARHLQVSLAELPTLDASTMTSEFVLRTVIRAHAGVNSSGAVPSDAEAGVVVRQVGFKPSLDPELKESSIVASVGGETVIIVDCASRNVVKKCRPAADAPPGMPRESLAALAWTVLPAADERIVLAVGGTLGVIYLLAPDLNVLYEAIRLGIDHGITALAFHPVKSAWLFSASASGVVLLHDVGCPGPSAEAYPPTTLASFSCAGRGGLHSLALSPMHDMLFGAGANGKLHCWPLGEELDQVRNPRPRWLEHSTRTRLSSKTATVHGFHARVHGGPLAFALPLSAHSIAVASAACPLVDVLVAGFASVGEPGGLGSDAESEGSDGDESRSSEPVPECSDVVSLEMRALLEVPEFGQGLGALSPAGAI</sequence>
<dbReference type="InterPro" id="IPR001680">
    <property type="entry name" value="WD40_rpt"/>
</dbReference>
<reference evidence="6 7" key="1">
    <citation type="submission" date="2010-05" db="EMBL/GenBank/DDBJ databases">
        <title>The Genome Sequence of Thecamonas trahens ATCC 50062.</title>
        <authorList>
            <consortium name="The Broad Institute Genome Sequencing Platform"/>
            <person name="Russ C."/>
            <person name="Cuomo C."/>
            <person name="Shea T."/>
            <person name="Young S.K."/>
            <person name="Zeng Q."/>
            <person name="Koehrsen M."/>
            <person name="Haas B."/>
            <person name="Borodovsky M."/>
            <person name="Guigo R."/>
            <person name="Alvarado L."/>
            <person name="Berlin A."/>
            <person name="Bochicchio J."/>
            <person name="Borenstein D."/>
            <person name="Chapman S."/>
            <person name="Chen Z."/>
            <person name="Freedman E."/>
            <person name="Gellesch M."/>
            <person name="Goldberg J."/>
            <person name="Griggs A."/>
            <person name="Gujja S."/>
            <person name="Heilman E."/>
            <person name="Heiman D."/>
            <person name="Hepburn T."/>
            <person name="Howarth C."/>
            <person name="Jen D."/>
            <person name="Larson L."/>
            <person name="Mehta T."/>
            <person name="Park D."/>
            <person name="Pearson M."/>
            <person name="Roberts A."/>
            <person name="Saif S."/>
            <person name="Shenoy N."/>
            <person name="Sisk P."/>
            <person name="Stolte C."/>
            <person name="Sykes S."/>
            <person name="Thomson T."/>
            <person name="Walk T."/>
            <person name="White J."/>
            <person name="Yandava C."/>
            <person name="Burger G."/>
            <person name="Gray M.W."/>
            <person name="Holland P.W.H."/>
            <person name="King N."/>
            <person name="Lang F.B.F."/>
            <person name="Roger A.J."/>
            <person name="Ruiz-Trillo I."/>
            <person name="Lander E."/>
            <person name="Nusbaum C."/>
        </authorList>
    </citation>
    <scope>NUCLEOTIDE SEQUENCE [LARGE SCALE GENOMIC DNA]</scope>
    <source>
        <strain evidence="6 7">ATCC 50062</strain>
    </source>
</reference>
<dbReference type="SUPFAM" id="SSF50978">
    <property type="entry name" value="WD40 repeat-like"/>
    <property type="match status" value="1"/>
</dbReference>
<evidence type="ECO:0000313" key="6">
    <source>
        <dbReference type="EMBL" id="KNC51868.1"/>
    </source>
</evidence>
<feature type="region of interest" description="Disordered" evidence="4">
    <location>
        <begin position="1"/>
        <end position="62"/>
    </location>
</feature>
<name>A0A0L0DKH3_THETB</name>
<organism evidence="6 7">
    <name type="scientific">Thecamonas trahens ATCC 50062</name>
    <dbReference type="NCBI Taxonomy" id="461836"/>
    <lineage>
        <taxon>Eukaryota</taxon>
        <taxon>Apusozoa</taxon>
        <taxon>Apusomonadida</taxon>
        <taxon>Apusomonadidae</taxon>
        <taxon>Thecamonas</taxon>
    </lineage>
</organism>
<evidence type="ECO:0000259" key="5">
    <source>
        <dbReference type="Pfam" id="PF23215"/>
    </source>
</evidence>
<evidence type="ECO:0000313" key="7">
    <source>
        <dbReference type="Proteomes" id="UP000054408"/>
    </source>
</evidence>
<dbReference type="InterPro" id="IPR056160">
    <property type="entry name" value="WD_LRWD1"/>
</dbReference>
<dbReference type="PANTHER" id="PTHR24370">
    <property type="entry name" value="OPTICIN"/>
    <property type="match status" value="1"/>
</dbReference>